<comment type="catalytic activity">
    <reaction evidence="1 7">
        <text>Cleavage of hydrophobic, N-terminal signal or leader sequences from secreted and periplasmic proteins.</text>
        <dbReference type="EC" id="3.4.21.89"/>
    </reaction>
</comment>
<evidence type="ECO:0000313" key="11">
    <source>
        <dbReference type="Proteomes" id="UP001432180"/>
    </source>
</evidence>
<dbReference type="RefSeq" id="WP_328987746.1">
    <property type="nucleotide sequence ID" value="NZ_CP121472.1"/>
</dbReference>
<dbReference type="InterPro" id="IPR000223">
    <property type="entry name" value="Pept_S26A_signal_pept_1"/>
</dbReference>
<dbReference type="EMBL" id="CP121472">
    <property type="protein sequence ID" value="WPL17228.1"/>
    <property type="molecule type" value="Genomic_DNA"/>
</dbReference>
<dbReference type="EC" id="3.4.21.89" evidence="3 7"/>
<evidence type="ECO:0000256" key="6">
    <source>
        <dbReference type="ARBA" id="ARBA00022801"/>
    </source>
</evidence>
<dbReference type="InterPro" id="IPR019758">
    <property type="entry name" value="Pept_S26A_signal_pept_1_CS"/>
</dbReference>
<dbReference type="PROSITE" id="PS00761">
    <property type="entry name" value="SPASE_I_3"/>
    <property type="match status" value="1"/>
</dbReference>
<keyword evidence="6 7" id="KW-0378">Hydrolase</keyword>
<evidence type="ECO:0000256" key="4">
    <source>
        <dbReference type="ARBA" id="ARBA00019232"/>
    </source>
</evidence>
<dbReference type="InterPro" id="IPR036286">
    <property type="entry name" value="LexA/Signal_pep-like_sf"/>
</dbReference>
<comment type="similarity">
    <text evidence="2 8">Belongs to the peptidase S26 family.</text>
</comment>
<dbReference type="Pfam" id="PF10502">
    <property type="entry name" value="Peptidase_S26"/>
    <property type="match status" value="1"/>
</dbReference>
<keyword evidence="11" id="KW-1185">Reference proteome</keyword>
<keyword evidence="5 7" id="KW-0645">Protease</keyword>
<proteinExistence type="inferred from homology"/>
<feature type="transmembrane region" description="Helical" evidence="7">
    <location>
        <begin position="64"/>
        <end position="82"/>
    </location>
</feature>
<dbReference type="CDD" id="cd06530">
    <property type="entry name" value="S26_SPase_I"/>
    <property type="match status" value="1"/>
</dbReference>
<dbReference type="GO" id="GO:0009003">
    <property type="term" value="F:signal peptidase activity"/>
    <property type="evidence" value="ECO:0007669"/>
    <property type="project" value="UniProtKB-EC"/>
</dbReference>
<accession>A0ABZ0S890</accession>
<dbReference type="PANTHER" id="PTHR43390">
    <property type="entry name" value="SIGNAL PEPTIDASE I"/>
    <property type="match status" value="1"/>
</dbReference>
<comment type="subcellular location">
    <subcellularLocation>
        <location evidence="8">Membrane</location>
        <topology evidence="8">Multi-pass membrane protein</topology>
    </subcellularLocation>
</comment>
<dbReference type="Proteomes" id="UP001432180">
    <property type="component" value="Chromosome"/>
</dbReference>
<keyword evidence="7" id="KW-0812">Transmembrane</keyword>
<dbReference type="SUPFAM" id="SSF51306">
    <property type="entry name" value="LexA/Signal peptidase"/>
    <property type="match status" value="1"/>
</dbReference>
<evidence type="ECO:0000256" key="8">
    <source>
        <dbReference type="RuleBase" id="RU362042"/>
    </source>
</evidence>
<reference evidence="10 11" key="1">
    <citation type="journal article" date="2023" name="Microorganisms">
        <title>Thiorhodovibrio frisius and Trv. litoralis spp. nov., Two Novel Members from a Clade of Fastidious Purple Sulfur Bacteria That Exhibit Unique Red-Shifted Light-Harvesting Capabilities.</title>
        <authorList>
            <person name="Methner A."/>
            <person name="Kuzyk S.B."/>
            <person name="Petersen J."/>
            <person name="Bauer S."/>
            <person name="Brinkmann H."/>
            <person name="Sichau K."/>
            <person name="Wanner G."/>
            <person name="Wolf J."/>
            <person name="Neumann-Schaal M."/>
            <person name="Henke P."/>
            <person name="Tank M."/>
            <person name="Sproer C."/>
            <person name="Bunk B."/>
            <person name="Overmann J."/>
        </authorList>
    </citation>
    <scope>NUCLEOTIDE SEQUENCE [LARGE SCALE GENOMIC DNA]</scope>
    <source>
        <strain evidence="10 11">DSM 6702</strain>
    </source>
</reference>
<dbReference type="InterPro" id="IPR019533">
    <property type="entry name" value="Peptidase_S26"/>
</dbReference>
<keyword evidence="7" id="KW-1133">Transmembrane helix</keyword>
<dbReference type="InterPro" id="IPR019756">
    <property type="entry name" value="Pept_S26A_signal_pept_1_Ser-AS"/>
</dbReference>
<dbReference type="Gene3D" id="2.10.109.10">
    <property type="entry name" value="Umud Fragment, subunit A"/>
    <property type="match status" value="1"/>
</dbReference>
<organism evidence="10 11">
    <name type="scientific">Thiorhodovibrio winogradskyi</name>
    <dbReference type="NCBI Taxonomy" id="77007"/>
    <lineage>
        <taxon>Bacteria</taxon>
        <taxon>Pseudomonadati</taxon>
        <taxon>Pseudomonadota</taxon>
        <taxon>Gammaproteobacteria</taxon>
        <taxon>Chromatiales</taxon>
        <taxon>Chromatiaceae</taxon>
        <taxon>Thiorhodovibrio</taxon>
    </lineage>
</organism>
<protein>
    <recommendedName>
        <fullName evidence="4 7">Signal peptidase I</fullName>
        <ecNumber evidence="3 7">3.4.21.89</ecNumber>
    </recommendedName>
</protein>
<evidence type="ECO:0000256" key="7">
    <source>
        <dbReference type="RuleBase" id="RU003993"/>
    </source>
</evidence>
<sequence length="287" mass="31692">MSFDFPTFLVAATAVTGGIWLLDVLLWAPKRRLLAEHAGQGADTDITPTDATARQPKEPILVEYAKSFFPVILAVLLLRSFVVEPFRIPSGSMMPTLLVGDFILVNKFSYGLRWPVLNAKFWDLGEPQRGDVMVFRFPRDESVDYIKRVVGVPGDVVDYRGKHLIINGERIATMPLGTYQGVGAGERLTGASLAMENLTGVKHDILFNPRVPDLAPGCRVLAEGPITIPDGHYFVMGDNRDNSNDSRCWGLVPERNLVGKAFAIWMSWDGERSGLPIAFGRIGNVIH</sequence>
<name>A0ABZ0S890_9GAMM</name>
<dbReference type="PRINTS" id="PR00727">
    <property type="entry name" value="LEADERPTASE"/>
</dbReference>
<dbReference type="NCBIfam" id="TIGR02227">
    <property type="entry name" value="sigpep_I_bact"/>
    <property type="match status" value="1"/>
</dbReference>
<dbReference type="PROSITE" id="PS00501">
    <property type="entry name" value="SPASE_I_1"/>
    <property type="match status" value="1"/>
</dbReference>
<feature type="transmembrane region" description="Helical" evidence="7">
    <location>
        <begin position="6"/>
        <end position="28"/>
    </location>
</feature>
<keyword evidence="7" id="KW-0472">Membrane</keyword>
<evidence type="ECO:0000256" key="3">
    <source>
        <dbReference type="ARBA" id="ARBA00013208"/>
    </source>
</evidence>
<dbReference type="PROSITE" id="PS00760">
    <property type="entry name" value="SPASE_I_2"/>
    <property type="match status" value="1"/>
</dbReference>
<dbReference type="InterPro" id="IPR019757">
    <property type="entry name" value="Pept_S26A_signal_pept_1_Lys-AS"/>
</dbReference>
<evidence type="ECO:0000256" key="1">
    <source>
        <dbReference type="ARBA" id="ARBA00000677"/>
    </source>
</evidence>
<dbReference type="PANTHER" id="PTHR43390:SF1">
    <property type="entry name" value="CHLOROPLAST PROCESSING PEPTIDASE"/>
    <property type="match status" value="1"/>
</dbReference>
<evidence type="ECO:0000259" key="9">
    <source>
        <dbReference type="Pfam" id="PF10502"/>
    </source>
</evidence>
<feature type="domain" description="Peptidase S26" evidence="9">
    <location>
        <begin position="62"/>
        <end position="265"/>
    </location>
</feature>
<evidence type="ECO:0000313" key="10">
    <source>
        <dbReference type="EMBL" id="WPL17228.1"/>
    </source>
</evidence>
<evidence type="ECO:0000256" key="2">
    <source>
        <dbReference type="ARBA" id="ARBA00009370"/>
    </source>
</evidence>
<gene>
    <name evidence="10" type="primary">lepB</name>
    <name evidence="10" type="ORF">Thiowin_02224</name>
</gene>
<evidence type="ECO:0000256" key="5">
    <source>
        <dbReference type="ARBA" id="ARBA00022670"/>
    </source>
</evidence>